<organism evidence="1 2">
    <name type="scientific">Jeotgalibacillus campisalis</name>
    <dbReference type="NCBI Taxonomy" id="220754"/>
    <lineage>
        <taxon>Bacteria</taxon>
        <taxon>Bacillati</taxon>
        <taxon>Bacillota</taxon>
        <taxon>Bacilli</taxon>
        <taxon>Bacillales</taxon>
        <taxon>Caryophanaceae</taxon>
        <taxon>Jeotgalibacillus</taxon>
    </lineage>
</organism>
<comment type="caution">
    <text evidence="1">The sequence shown here is derived from an EMBL/GenBank/DDBJ whole genome shotgun (WGS) entry which is preliminary data.</text>
</comment>
<reference evidence="1 2" key="1">
    <citation type="submission" date="2015-01" db="EMBL/GenBank/DDBJ databases">
        <title>Jeotgalibacillus campisalis genome sequencing.</title>
        <authorList>
            <person name="Goh K.M."/>
            <person name="Chan K.-G."/>
            <person name="Yaakop A.S."/>
            <person name="Ee R."/>
            <person name="Gan H.M."/>
            <person name="Chan C.S."/>
        </authorList>
    </citation>
    <scope>NUCLEOTIDE SEQUENCE [LARGE SCALE GENOMIC DNA]</scope>
    <source>
        <strain evidence="1 2">SF-57</strain>
    </source>
</reference>
<dbReference type="EMBL" id="JXRR01000022">
    <property type="protein sequence ID" value="KIL43062.1"/>
    <property type="molecule type" value="Genomic_DNA"/>
</dbReference>
<protein>
    <submittedName>
        <fullName evidence="1">Uncharacterized protein</fullName>
    </submittedName>
</protein>
<name>A0A0C2V1Z2_9BACL</name>
<dbReference type="Proteomes" id="UP000031972">
    <property type="component" value="Unassembled WGS sequence"/>
</dbReference>
<proteinExistence type="predicted"/>
<dbReference type="AlphaFoldDB" id="A0A0C2V1Z2"/>
<evidence type="ECO:0000313" key="1">
    <source>
        <dbReference type="EMBL" id="KIL43062.1"/>
    </source>
</evidence>
<sequence>MYFIYVRIMFPPRLIVECINHTAQKKPTKVNREGMKKNGRK</sequence>
<evidence type="ECO:0000313" key="2">
    <source>
        <dbReference type="Proteomes" id="UP000031972"/>
    </source>
</evidence>
<accession>A0A0C2V1Z2</accession>
<keyword evidence="2" id="KW-1185">Reference proteome</keyword>
<gene>
    <name evidence="1" type="ORF">KR50_34650</name>
</gene>